<accession>A0A146M6R3</accession>
<sequence>HTHTHTEIQGILPKCSSSKQLYMAYNTWLVPFAVATHTTVCDCETRANHDGDDVVAHALLDALGFTAGAASLTELRKIVHCRHSVSVALMKCGVLVLITPTCSTLNGYRLTASELTDACKNNSPNETKAQGGEEKERVAEEFIVDVAAGDTHVVFCTSHGRAFSFGVDNTYGQLGDGSVWRGQPA</sequence>
<proteinExistence type="predicted"/>
<dbReference type="AlphaFoldDB" id="A0A146M6R3"/>
<evidence type="ECO:0000313" key="1">
    <source>
        <dbReference type="EMBL" id="JAQ14722.1"/>
    </source>
</evidence>
<dbReference type="InterPro" id="IPR009091">
    <property type="entry name" value="RCC1/BLIP-II"/>
</dbReference>
<protein>
    <submittedName>
        <fullName evidence="1">Uncharacterized protein</fullName>
    </submittedName>
</protein>
<dbReference type="Gene3D" id="2.130.10.30">
    <property type="entry name" value="Regulator of chromosome condensation 1/beta-lactamase-inhibitor protein II"/>
    <property type="match status" value="1"/>
</dbReference>
<organism evidence="1">
    <name type="scientific">Lygus hesperus</name>
    <name type="common">Western plant bug</name>
    <dbReference type="NCBI Taxonomy" id="30085"/>
    <lineage>
        <taxon>Eukaryota</taxon>
        <taxon>Metazoa</taxon>
        <taxon>Ecdysozoa</taxon>
        <taxon>Arthropoda</taxon>
        <taxon>Hexapoda</taxon>
        <taxon>Insecta</taxon>
        <taxon>Pterygota</taxon>
        <taxon>Neoptera</taxon>
        <taxon>Paraneoptera</taxon>
        <taxon>Hemiptera</taxon>
        <taxon>Heteroptera</taxon>
        <taxon>Panheteroptera</taxon>
        <taxon>Cimicomorpha</taxon>
        <taxon>Miridae</taxon>
        <taxon>Mirini</taxon>
        <taxon>Lygus</taxon>
    </lineage>
</organism>
<dbReference type="EMBL" id="GDHC01003907">
    <property type="protein sequence ID" value="JAQ14722.1"/>
    <property type="molecule type" value="Transcribed_RNA"/>
</dbReference>
<name>A0A146M6R3_LYGHE</name>
<reference evidence="1" key="1">
    <citation type="journal article" date="2016" name="Gigascience">
        <title>De novo construction of an expanded transcriptome assembly for the western tarnished plant bug, Lygus hesperus.</title>
        <authorList>
            <person name="Tassone E.E."/>
            <person name="Geib S.M."/>
            <person name="Hall B."/>
            <person name="Fabrick J.A."/>
            <person name="Brent C.S."/>
            <person name="Hull J.J."/>
        </authorList>
    </citation>
    <scope>NUCLEOTIDE SEQUENCE</scope>
</reference>
<dbReference type="SUPFAM" id="SSF50985">
    <property type="entry name" value="RCC1/BLIP-II"/>
    <property type="match status" value="1"/>
</dbReference>
<feature type="non-terminal residue" evidence="1">
    <location>
        <position position="1"/>
    </location>
</feature>
<dbReference type="Pfam" id="PF13540">
    <property type="entry name" value="RCC1_2"/>
    <property type="match status" value="1"/>
</dbReference>
<gene>
    <name evidence="1" type="ORF">g.9175</name>
</gene>